<feature type="compositionally biased region" description="Low complexity" evidence="1">
    <location>
        <begin position="152"/>
        <end position="161"/>
    </location>
</feature>
<name>A0A7R9ANP3_TIMSH</name>
<evidence type="ECO:0000313" key="2">
    <source>
        <dbReference type="EMBL" id="CAD7257549.1"/>
    </source>
</evidence>
<dbReference type="EMBL" id="OC000518">
    <property type="protein sequence ID" value="CAD7257549.1"/>
    <property type="molecule type" value="Genomic_DNA"/>
</dbReference>
<proteinExistence type="predicted"/>
<accession>A0A7R9ANP3</accession>
<sequence length="272" mass="29809">MNMYPIVLKSSPSCVVLFAAQDNSPISDVDLAPHAGNCVCASIPITVTKILFQLTSLTSSTQLVTRAQLPQQVKSFLNPHGRMNYPVSSETIRVSKDSTASTSGISPDGEIKVHVFGENVDDPVPCDASSKSTKKNTTIECAEHIDATGIPPANIKPIPKAGTTGKMERKARRSDIMTRCDEKCTEPTSDESIQCMKFETNHGSGRKFDIAALDHLTIKVGMNCFHHSLDRSLIQSWRVIYLWDSLKSFALFLRCSIYFENGSSEASKPLKP</sequence>
<feature type="region of interest" description="Disordered" evidence="1">
    <location>
        <begin position="152"/>
        <end position="172"/>
    </location>
</feature>
<protein>
    <submittedName>
        <fullName evidence="2">Uncharacterized protein</fullName>
    </submittedName>
</protein>
<organism evidence="2">
    <name type="scientific">Timema shepardi</name>
    <name type="common">Walking stick</name>
    <dbReference type="NCBI Taxonomy" id="629360"/>
    <lineage>
        <taxon>Eukaryota</taxon>
        <taxon>Metazoa</taxon>
        <taxon>Ecdysozoa</taxon>
        <taxon>Arthropoda</taxon>
        <taxon>Hexapoda</taxon>
        <taxon>Insecta</taxon>
        <taxon>Pterygota</taxon>
        <taxon>Neoptera</taxon>
        <taxon>Polyneoptera</taxon>
        <taxon>Phasmatodea</taxon>
        <taxon>Timematodea</taxon>
        <taxon>Timematoidea</taxon>
        <taxon>Timematidae</taxon>
        <taxon>Timema</taxon>
    </lineage>
</organism>
<dbReference type="AlphaFoldDB" id="A0A7R9ANP3"/>
<reference evidence="2" key="1">
    <citation type="submission" date="2020-11" db="EMBL/GenBank/DDBJ databases">
        <authorList>
            <person name="Tran Van P."/>
        </authorList>
    </citation>
    <scope>NUCLEOTIDE SEQUENCE</scope>
</reference>
<evidence type="ECO:0000256" key="1">
    <source>
        <dbReference type="SAM" id="MobiDB-lite"/>
    </source>
</evidence>
<gene>
    <name evidence="2" type="ORF">TSIB3V08_LOCUS1807</name>
</gene>